<feature type="coiled-coil region" evidence="1">
    <location>
        <begin position="50"/>
        <end position="126"/>
    </location>
</feature>
<evidence type="ECO:0000256" key="1">
    <source>
        <dbReference type="SAM" id="Coils"/>
    </source>
</evidence>
<dbReference type="RefSeq" id="WP_015500403.1">
    <property type="nucleotide sequence ID" value="NC_020911.1"/>
</dbReference>
<proteinExistence type="predicted"/>
<gene>
    <name evidence="2" type="ORF">OAN307_c28390</name>
</gene>
<dbReference type="EMBL" id="CP003740">
    <property type="protein sequence ID" value="AGI68407.1"/>
    <property type="molecule type" value="Genomic_DNA"/>
</dbReference>
<dbReference type="Proteomes" id="UP000005307">
    <property type="component" value="Chromosome"/>
</dbReference>
<organism evidence="2 3">
    <name type="scientific">Octadecabacter antarcticus 307</name>
    <dbReference type="NCBI Taxonomy" id="391626"/>
    <lineage>
        <taxon>Bacteria</taxon>
        <taxon>Pseudomonadati</taxon>
        <taxon>Pseudomonadota</taxon>
        <taxon>Alphaproteobacteria</taxon>
        <taxon>Rhodobacterales</taxon>
        <taxon>Roseobacteraceae</taxon>
        <taxon>Octadecabacter</taxon>
    </lineage>
</organism>
<sequence length="176" mass="19208">MSEFPQLEMRITTALERIKTGLDGLSVPPPLITSQPDSDGVDAGALAAQVAELGAKLDEEQTANAQLEERVKLLKDRQDGKLAKLESNVDAGRARSARMDRELQRLRQMNAELRDINVQLREAVSDGVSEPHLVNKAMLAELEALRATRAADAAEMDAILQELTPIIEREAADATN</sequence>
<reference evidence="2 3" key="1">
    <citation type="journal article" date="2013" name="PLoS ONE">
        <title>Poles Apart: Arctic and Antarctic Octadecabacter strains Share High Genome Plasticity and a New Type of Xanthorhodopsin.</title>
        <authorList>
            <person name="Vollmers J."/>
            <person name="Voget S."/>
            <person name="Dietrich S."/>
            <person name="Gollnow K."/>
            <person name="Smits M."/>
            <person name="Meyer K."/>
            <person name="Brinkhoff T."/>
            <person name="Simon M."/>
            <person name="Daniel R."/>
        </authorList>
    </citation>
    <scope>NUCLEOTIDE SEQUENCE [LARGE SCALE GENOMIC DNA]</scope>
    <source>
        <strain evidence="2 3">307</strain>
    </source>
</reference>
<dbReference type="STRING" id="391626.OAN307_c28390"/>
<name>M9R846_9RHOB</name>
<evidence type="ECO:0000313" key="2">
    <source>
        <dbReference type="EMBL" id="AGI68407.1"/>
    </source>
</evidence>
<dbReference type="eggNOG" id="COG1196">
    <property type="taxonomic scope" value="Bacteria"/>
</dbReference>
<evidence type="ECO:0000313" key="3">
    <source>
        <dbReference type="Proteomes" id="UP000005307"/>
    </source>
</evidence>
<protein>
    <submittedName>
        <fullName evidence="2">Uncharacterized protein</fullName>
    </submittedName>
</protein>
<dbReference type="HOGENOM" id="CLU_125464_0_0_5"/>
<dbReference type="KEGG" id="oat:OAN307_c28390"/>
<accession>M9R846</accession>
<keyword evidence="3" id="KW-1185">Reference proteome</keyword>
<keyword evidence="1" id="KW-0175">Coiled coil</keyword>
<dbReference type="AlphaFoldDB" id="M9R846"/>
<dbReference type="OrthoDB" id="7871100at2"/>